<dbReference type="PANTHER" id="PTHR13147:SF5">
    <property type="entry name" value="FOUR-JOINTED BOX PROTEIN 1"/>
    <property type="match status" value="1"/>
</dbReference>
<dbReference type="GeneID" id="114645659"/>
<proteinExistence type="predicted"/>
<evidence type="ECO:0000313" key="2">
    <source>
        <dbReference type="Proteomes" id="UP000694620"/>
    </source>
</evidence>
<dbReference type="GO" id="GO:0007267">
    <property type="term" value="P:cell-cell signaling"/>
    <property type="evidence" value="ECO:0007669"/>
    <property type="project" value="TreeGrafter"/>
</dbReference>
<dbReference type="GO" id="GO:0005615">
    <property type="term" value="C:extracellular space"/>
    <property type="evidence" value="ECO:0007669"/>
    <property type="project" value="TreeGrafter"/>
</dbReference>
<organism evidence="1 2">
    <name type="scientific">Erpetoichthys calabaricus</name>
    <name type="common">Rope fish</name>
    <name type="synonym">Calamoichthys calabaricus</name>
    <dbReference type="NCBI Taxonomy" id="27687"/>
    <lineage>
        <taxon>Eukaryota</taxon>
        <taxon>Metazoa</taxon>
        <taxon>Chordata</taxon>
        <taxon>Craniata</taxon>
        <taxon>Vertebrata</taxon>
        <taxon>Euteleostomi</taxon>
        <taxon>Actinopterygii</taxon>
        <taxon>Polypteriformes</taxon>
        <taxon>Polypteridae</taxon>
        <taxon>Erpetoichthys</taxon>
    </lineage>
</organism>
<dbReference type="GeneTree" id="ENSGT00390000016768"/>
<reference evidence="1" key="3">
    <citation type="submission" date="2025-09" db="UniProtKB">
        <authorList>
            <consortium name="Ensembl"/>
        </authorList>
    </citation>
    <scope>IDENTIFICATION</scope>
</reference>
<keyword evidence="2" id="KW-1185">Reference proteome</keyword>
<evidence type="ECO:0000313" key="1">
    <source>
        <dbReference type="Ensembl" id="ENSECRP00000000881.1"/>
    </source>
</evidence>
<dbReference type="PANTHER" id="PTHR13147">
    <property type="entry name" value="FOUR-JOINTED BOX PROTEIN 1"/>
    <property type="match status" value="1"/>
</dbReference>
<dbReference type="PRINTS" id="PR02072">
    <property type="entry name" value="4JOINTEDBOX1"/>
</dbReference>
<name>A0A8C4X2L4_ERPCA</name>
<dbReference type="OrthoDB" id="10055077at2759"/>
<dbReference type="Proteomes" id="UP000694620">
    <property type="component" value="Chromosome 2"/>
</dbReference>
<sequence>MRILLANSVAAVLVCTGVTLLCFFAGLLAHGQDRTKRALITSDEPPSKTFRTLLAVPAALRLHSSNRSGTGRSRLDGAHTRGPDLVVEDGVFWSDRLESQLPGGFSDTHARVWRDKARSSRIISLEEGCGRATNRLATFSDNSKACVRFGINADQVQGEALSYYLASLLEIPNLPPLVLSQVSFSNEQWSEVQAQVRDSQWSENAVVSLTEFVSNLSGVVTPVPLRHEGRRLHPLSEDLRNRSQSELLEIVQWTDLILYDYLTANFDRLVSNLFSLQWDPRVMERDTRNLHRSADGGLVFIDNEAGLVHGYRVLGMWERYHDALLRSVCLFRRRTARRIWEMHRRQDAAERLLERYVDNEPLAARLGFLSEEQARVLQARVDHLYKHIAGCRKKYSRL</sequence>
<dbReference type="AlphaFoldDB" id="A0A8C4X2L4"/>
<protein>
    <submittedName>
        <fullName evidence="1">Four-jointed box kinase 1</fullName>
    </submittedName>
</protein>
<accession>A0A8C4X2L4</accession>
<dbReference type="Ensembl" id="ENSECRT00000000901.1">
    <property type="protein sequence ID" value="ENSECRP00000000881.1"/>
    <property type="gene ID" value="ENSECRG00000000594.1"/>
</dbReference>
<gene>
    <name evidence="1" type="primary">FJX1</name>
    <name evidence="1" type="synonym">fjx1</name>
</gene>
<dbReference type="InterPro" id="IPR024868">
    <property type="entry name" value="FJX1/FJ"/>
</dbReference>
<reference evidence="1" key="1">
    <citation type="submission" date="2021-06" db="EMBL/GenBank/DDBJ databases">
        <authorList>
            <consortium name="Wellcome Sanger Institute Data Sharing"/>
        </authorList>
    </citation>
    <scope>NUCLEOTIDE SEQUENCE [LARGE SCALE GENOMIC DNA]</scope>
</reference>
<dbReference type="RefSeq" id="XP_028649319.1">
    <property type="nucleotide sequence ID" value="XM_028793486.2"/>
</dbReference>
<reference evidence="1" key="2">
    <citation type="submission" date="2025-08" db="UniProtKB">
        <authorList>
            <consortium name="Ensembl"/>
        </authorList>
    </citation>
    <scope>IDENTIFICATION</scope>
</reference>